<organism evidence="1">
    <name type="scientific">Myoviridae sp. ctFYw8</name>
    <dbReference type="NCBI Taxonomy" id="2825069"/>
    <lineage>
        <taxon>Viruses</taxon>
        <taxon>Duplodnaviria</taxon>
        <taxon>Heunggongvirae</taxon>
        <taxon>Uroviricota</taxon>
        <taxon>Caudoviricetes</taxon>
    </lineage>
</organism>
<sequence>MYKVSYIGRKNFVKFDDEHYLLYLNEEQAEVKNEKSGDIMQGYAYTGSQPDGGTLVEAKDVNDDNRRAKFVAGLIGTEYDIDSQIAILANGNDTDQHAQELKDFEDNRRVVKETIDELLAREL</sequence>
<proteinExistence type="predicted"/>
<name>A0A8S5PC81_9CAUD</name>
<dbReference type="EMBL" id="BK015392">
    <property type="protein sequence ID" value="DAE04678.1"/>
    <property type="molecule type" value="Genomic_DNA"/>
</dbReference>
<evidence type="ECO:0000313" key="1">
    <source>
        <dbReference type="EMBL" id="DAE04678.1"/>
    </source>
</evidence>
<accession>A0A8S5PC81</accession>
<reference evidence="1" key="1">
    <citation type="journal article" date="2021" name="Proc. Natl. Acad. Sci. U.S.A.">
        <title>A Catalog of Tens of Thousands of Viruses from Human Metagenomes Reveals Hidden Associations with Chronic Diseases.</title>
        <authorList>
            <person name="Tisza M.J."/>
            <person name="Buck C.B."/>
        </authorList>
    </citation>
    <scope>NUCLEOTIDE SEQUENCE</scope>
    <source>
        <strain evidence="1">CtFYw8</strain>
    </source>
</reference>
<protein>
    <submittedName>
        <fullName evidence="1">Uncharacterized protein</fullName>
    </submittedName>
</protein>